<evidence type="ECO:0000313" key="2">
    <source>
        <dbReference type="Proteomes" id="UP000499080"/>
    </source>
</evidence>
<dbReference type="AlphaFoldDB" id="A0A4Y2VVX2"/>
<organism evidence="1 2">
    <name type="scientific">Araneus ventricosus</name>
    <name type="common">Orbweaver spider</name>
    <name type="synonym">Epeira ventricosa</name>
    <dbReference type="NCBI Taxonomy" id="182803"/>
    <lineage>
        <taxon>Eukaryota</taxon>
        <taxon>Metazoa</taxon>
        <taxon>Ecdysozoa</taxon>
        <taxon>Arthropoda</taxon>
        <taxon>Chelicerata</taxon>
        <taxon>Arachnida</taxon>
        <taxon>Araneae</taxon>
        <taxon>Araneomorphae</taxon>
        <taxon>Entelegynae</taxon>
        <taxon>Araneoidea</taxon>
        <taxon>Araneidae</taxon>
        <taxon>Araneus</taxon>
    </lineage>
</organism>
<keyword evidence="2" id="KW-1185">Reference proteome</keyword>
<comment type="caution">
    <text evidence="1">The sequence shown here is derived from an EMBL/GenBank/DDBJ whole genome shotgun (WGS) entry which is preliminary data.</text>
</comment>
<name>A0A4Y2VVX2_ARAVE</name>
<dbReference type="EMBL" id="BGPR01051976">
    <property type="protein sequence ID" value="GBO28872.1"/>
    <property type="molecule type" value="Genomic_DNA"/>
</dbReference>
<protein>
    <submittedName>
        <fullName evidence="1">Uncharacterized protein</fullName>
    </submittedName>
</protein>
<dbReference type="Proteomes" id="UP000499080">
    <property type="component" value="Unassembled WGS sequence"/>
</dbReference>
<evidence type="ECO:0000313" key="1">
    <source>
        <dbReference type="EMBL" id="GBO28872.1"/>
    </source>
</evidence>
<reference evidence="1 2" key="1">
    <citation type="journal article" date="2019" name="Sci. Rep.">
        <title>Orb-weaving spider Araneus ventricosus genome elucidates the spidroin gene catalogue.</title>
        <authorList>
            <person name="Kono N."/>
            <person name="Nakamura H."/>
            <person name="Ohtoshi R."/>
            <person name="Moran D.A.P."/>
            <person name="Shinohara A."/>
            <person name="Yoshida Y."/>
            <person name="Fujiwara M."/>
            <person name="Mori M."/>
            <person name="Tomita M."/>
            <person name="Arakawa K."/>
        </authorList>
    </citation>
    <scope>NUCLEOTIDE SEQUENCE [LARGE SCALE GENOMIC DNA]</scope>
</reference>
<accession>A0A4Y2VVX2</accession>
<sequence>MLLFAMKNTIVFFLAPECQIAVQRHKFYAALEPYVYASDAIVKGRDNLQNSWLMQVTFQRLDFYKVEGPNGANCDSGESCASGRASGRIAPVEGQKFQRFS</sequence>
<proteinExistence type="predicted"/>
<gene>
    <name evidence="1" type="ORF">AVEN_217808_1</name>
</gene>